<organism evidence="4">
    <name type="scientific">marine sediment metagenome</name>
    <dbReference type="NCBI Taxonomy" id="412755"/>
    <lineage>
        <taxon>unclassified sequences</taxon>
        <taxon>metagenomes</taxon>
        <taxon>ecological metagenomes</taxon>
    </lineage>
</organism>
<dbReference type="EMBL" id="LAZR01000685">
    <property type="protein sequence ID" value="KKN60716.1"/>
    <property type="molecule type" value="Genomic_DNA"/>
</dbReference>
<keyword evidence="3" id="KW-0694">RNA-binding</keyword>
<dbReference type="InterPro" id="IPR003751">
    <property type="entry name" value="CsrA"/>
</dbReference>
<dbReference type="GO" id="GO:0045947">
    <property type="term" value="P:negative regulation of translational initiation"/>
    <property type="evidence" value="ECO:0007669"/>
    <property type="project" value="TreeGrafter"/>
</dbReference>
<evidence type="ECO:0000256" key="2">
    <source>
        <dbReference type="ARBA" id="ARBA00022845"/>
    </source>
</evidence>
<evidence type="ECO:0008006" key="5">
    <source>
        <dbReference type="Google" id="ProtNLM"/>
    </source>
</evidence>
<dbReference type="GO" id="GO:0005829">
    <property type="term" value="C:cytosol"/>
    <property type="evidence" value="ECO:0007669"/>
    <property type="project" value="TreeGrafter"/>
</dbReference>
<evidence type="ECO:0000256" key="3">
    <source>
        <dbReference type="ARBA" id="ARBA00022884"/>
    </source>
</evidence>
<dbReference type="Gene3D" id="2.60.40.4380">
    <property type="entry name" value="Translational regulator CsrA"/>
    <property type="match status" value="1"/>
</dbReference>
<dbReference type="GO" id="GO:0006109">
    <property type="term" value="P:regulation of carbohydrate metabolic process"/>
    <property type="evidence" value="ECO:0007669"/>
    <property type="project" value="InterPro"/>
</dbReference>
<keyword evidence="2" id="KW-0810">Translation regulation</keyword>
<dbReference type="AlphaFoldDB" id="A0A0F9UHJ8"/>
<dbReference type="Pfam" id="PF02599">
    <property type="entry name" value="CsrA"/>
    <property type="match status" value="1"/>
</dbReference>
<proteinExistence type="predicted"/>
<name>A0A0F9UHJ8_9ZZZZ</name>
<dbReference type="GO" id="GO:0006402">
    <property type="term" value="P:mRNA catabolic process"/>
    <property type="evidence" value="ECO:0007669"/>
    <property type="project" value="InterPro"/>
</dbReference>
<accession>A0A0F9UHJ8</accession>
<dbReference type="GO" id="GO:0048027">
    <property type="term" value="F:mRNA 5'-UTR binding"/>
    <property type="evidence" value="ECO:0007669"/>
    <property type="project" value="TreeGrafter"/>
</dbReference>
<reference evidence="4" key="1">
    <citation type="journal article" date="2015" name="Nature">
        <title>Complex archaea that bridge the gap between prokaryotes and eukaryotes.</title>
        <authorList>
            <person name="Spang A."/>
            <person name="Saw J.H."/>
            <person name="Jorgensen S.L."/>
            <person name="Zaremba-Niedzwiedzka K."/>
            <person name="Martijn J."/>
            <person name="Lind A.E."/>
            <person name="van Eijk R."/>
            <person name="Schleper C."/>
            <person name="Guy L."/>
            <person name="Ettema T.J."/>
        </authorList>
    </citation>
    <scope>NUCLEOTIDE SEQUENCE</scope>
</reference>
<dbReference type="PANTHER" id="PTHR34984">
    <property type="entry name" value="CARBON STORAGE REGULATOR"/>
    <property type="match status" value="1"/>
</dbReference>
<dbReference type="InterPro" id="IPR036107">
    <property type="entry name" value="CsrA_sf"/>
</dbReference>
<comment type="caution">
    <text evidence="4">The sequence shown here is derived from an EMBL/GenBank/DDBJ whole genome shotgun (WGS) entry which is preliminary data.</text>
</comment>
<gene>
    <name evidence="4" type="ORF">LCGC14_0529150</name>
</gene>
<evidence type="ECO:0000313" key="4">
    <source>
        <dbReference type="EMBL" id="KKN60716.1"/>
    </source>
</evidence>
<protein>
    <recommendedName>
        <fullName evidence="5">Carbon storage regulator</fullName>
    </recommendedName>
</protein>
<dbReference type="PANTHER" id="PTHR34984:SF1">
    <property type="entry name" value="CARBON STORAGE REGULATOR"/>
    <property type="match status" value="1"/>
</dbReference>
<sequence>MLVVSRKTDQTIRIEGPAHIRILKTSKGKVSIGIEANRNVRILRGELLERGQQGPCTGETCLRCNGQGTCGMDLLKEVEPCE</sequence>
<dbReference type="SUPFAM" id="SSF117130">
    <property type="entry name" value="CsrA-like"/>
    <property type="match status" value="1"/>
</dbReference>
<keyword evidence="1" id="KW-0963">Cytoplasm</keyword>
<evidence type="ECO:0000256" key="1">
    <source>
        <dbReference type="ARBA" id="ARBA00022490"/>
    </source>
</evidence>